<name>K0RKC5_THAOC</name>
<dbReference type="AlphaFoldDB" id="K0RKC5"/>
<dbReference type="EMBL" id="AGNL01037342">
    <property type="protein sequence ID" value="EJK53655.1"/>
    <property type="molecule type" value="Genomic_DNA"/>
</dbReference>
<dbReference type="Proteomes" id="UP000266841">
    <property type="component" value="Unassembled WGS sequence"/>
</dbReference>
<feature type="region of interest" description="Disordered" evidence="1">
    <location>
        <begin position="303"/>
        <end position="327"/>
    </location>
</feature>
<accession>K0RKC5</accession>
<keyword evidence="3" id="KW-1185">Reference proteome</keyword>
<protein>
    <submittedName>
        <fullName evidence="2">Uncharacterized protein</fullName>
    </submittedName>
</protein>
<sequence length="671" mass="72454">MRLLLRNIRLIVVCVHPEGFLLLMLNLSRFGTSFRYGVQWSLAVSTLGSFRPLVVRLAAVLGQARVADVHDLAQEPPRPPVGRLVPGPRVRVLHHGRALQDLDLGTRREHAAHLVLGPRQGGARVQHLPGLQGDVERPHGPVPLYGDALELLRGDGRELAYLGRHLPVDEAVPAALAGRLERARRYEGEGRQVPLGALPGPLPGVNLVLNRARLARVDLETDDHDRGDARERPHVEDVAESARGGAGRGKEVMVGGPEPDDSTRRDRERDGTLRSPLPQLLRHLGRRPVDAVLDDRVRVDERGGTVSPRYGHGDVERRGRRGEAPADRQVVHGPPWVLHVPVVAPVSPQQPPPPPPARELLPHDLGPSHRHAAGRLPQPGHDDVLQHADLVAVHPLDVRGIVPQQAHDDVHADLLHRPVAVRVAVARQAGRAGVAAVPPREAVPVVAREVAAQRRRGPRRRALPLADVPQLRRVRRRRVRRDAEAATRVRVAGVSRHGALAVELGRAGLVAVVVGVGPVEAAEVAVAGLVPAVRGGEAAGDRDKEEDGRQTAAARCASLLISPSSGAESLCRYVTAVPCQKRLSIFSVSKFSPRAKRPVIVSSCRRMRPSRLCSPARGIPPSASLDGGPPAPPSSGTRPPLPSTQLYQMRFGTGLFALPRSWRINHPVAPS</sequence>
<evidence type="ECO:0000313" key="2">
    <source>
        <dbReference type="EMBL" id="EJK53655.1"/>
    </source>
</evidence>
<reference evidence="2 3" key="1">
    <citation type="journal article" date="2012" name="Genome Biol.">
        <title>Genome and low-iron response of an oceanic diatom adapted to chronic iron limitation.</title>
        <authorList>
            <person name="Lommer M."/>
            <person name="Specht M."/>
            <person name="Roy A.S."/>
            <person name="Kraemer L."/>
            <person name="Andreson R."/>
            <person name="Gutowska M.A."/>
            <person name="Wolf J."/>
            <person name="Bergner S.V."/>
            <person name="Schilhabel M.B."/>
            <person name="Klostermeier U.C."/>
            <person name="Beiko R.G."/>
            <person name="Rosenstiel P."/>
            <person name="Hippler M."/>
            <person name="Laroche J."/>
        </authorList>
    </citation>
    <scope>NUCLEOTIDE SEQUENCE [LARGE SCALE GENOMIC DNA]</scope>
    <source>
        <strain evidence="2 3">CCMP1005</strain>
    </source>
</reference>
<feature type="region of interest" description="Disordered" evidence="1">
    <location>
        <begin position="220"/>
        <end position="278"/>
    </location>
</feature>
<feature type="compositionally biased region" description="Basic and acidic residues" evidence="1">
    <location>
        <begin position="261"/>
        <end position="272"/>
    </location>
</feature>
<organism evidence="2 3">
    <name type="scientific">Thalassiosira oceanica</name>
    <name type="common">Marine diatom</name>
    <dbReference type="NCBI Taxonomy" id="159749"/>
    <lineage>
        <taxon>Eukaryota</taxon>
        <taxon>Sar</taxon>
        <taxon>Stramenopiles</taxon>
        <taxon>Ochrophyta</taxon>
        <taxon>Bacillariophyta</taxon>
        <taxon>Coscinodiscophyceae</taxon>
        <taxon>Thalassiosirophycidae</taxon>
        <taxon>Thalassiosirales</taxon>
        <taxon>Thalassiosiraceae</taxon>
        <taxon>Thalassiosira</taxon>
    </lineage>
</organism>
<evidence type="ECO:0000256" key="1">
    <source>
        <dbReference type="SAM" id="MobiDB-lite"/>
    </source>
</evidence>
<gene>
    <name evidence="2" type="ORF">THAOC_26861</name>
</gene>
<feature type="region of interest" description="Disordered" evidence="1">
    <location>
        <begin position="611"/>
        <end position="643"/>
    </location>
</feature>
<feature type="compositionally biased region" description="Basic and acidic residues" evidence="1">
    <location>
        <begin position="311"/>
        <end position="327"/>
    </location>
</feature>
<proteinExistence type="predicted"/>
<comment type="caution">
    <text evidence="2">The sequence shown here is derived from an EMBL/GenBank/DDBJ whole genome shotgun (WGS) entry which is preliminary data.</text>
</comment>
<evidence type="ECO:0000313" key="3">
    <source>
        <dbReference type="Proteomes" id="UP000266841"/>
    </source>
</evidence>
<feature type="compositionally biased region" description="Low complexity" evidence="1">
    <location>
        <begin position="620"/>
        <end position="638"/>
    </location>
</feature>
<feature type="compositionally biased region" description="Basic and acidic residues" evidence="1">
    <location>
        <begin position="220"/>
        <end position="237"/>
    </location>
</feature>